<feature type="region of interest" description="Disordered" evidence="1">
    <location>
        <begin position="15"/>
        <end position="62"/>
    </location>
</feature>
<reference evidence="2 3" key="1">
    <citation type="submission" date="2021-09" db="EMBL/GenBank/DDBJ databases">
        <title>Genomic insights and catalytic innovation underlie evolution of tropane alkaloids biosynthesis.</title>
        <authorList>
            <person name="Wang Y.-J."/>
            <person name="Tian T."/>
            <person name="Huang J.-P."/>
            <person name="Huang S.-X."/>
        </authorList>
    </citation>
    <scope>NUCLEOTIDE SEQUENCE [LARGE SCALE GENOMIC DNA]</scope>
    <source>
        <strain evidence="2">KIB-2018</strain>
        <tissue evidence="2">Leaf</tissue>
    </source>
</reference>
<protein>
    <submittedName>
        <fullName evidence="2">Uncharacterized protein</fullName>
    </submittedName>
</protein>
<evidence type="ECO:0000313" key="2">
    <source>
        <dbReference type="EMBL" id="KAJ8772997.1"/>
    </source>
</evidence>
<keyword evidence="3" id="KW-1185">Reference proteome</keyword>
<dbReference type="Proteomes" id="UP001159364">
    <property type="component" value="Linkage Group LG02"/>
</dbReference>
<name>A0AAV8U142_9ROSI</name>
<comment type="caution">
    <text evidence="2">The sequence shown here is derived from an EMBL/GenBank/DDBJ whole genome shotgun (WGS) entry which is preliminary data.</text>
</comment>
<dbReference type="PANTHER" id="PTHR15827">
    <property type="entry name" value="CYCLIN-DEPENDENT KINASE 2-INTERACTING PROTEIN"/>
    <property type="match status" value="1"/>
</dbReference>
<dbReference type="AlphaFoldDB" id="A0AAV8U142"/>
<dbReference type="PANTHER" id="PTHR15827:SF2">
    <property type="entry name" value="CYCLIN-DEPENDENT KINASE 2-INTERACTING PROTEIN"/>
    <property type="match status" value="1"/>
</dbReference>
<proteinExistence type="predicted"/>
<dbReference type="EMBL" id="JAIWQS010000002">
    <property type="protein sequence ID" value="KAJ8772997.1"/>
    <property type="molecule type" value="Genomic_DNA"/>
</dbReference>
<sequence length="335" mass="37185">MSCCAKTSPIFHSQATTDLMNGSGPHETPTVTNFGGQSCGRDTMETPDRASSQNPSSPSLPASVARLWRPAAQRNVRNQWSKLASCRQQWANSSSSGRSHATSLVNAYLSRMYMPSMELGVLSDMPNIRTKACAKLFKQQELYRGQLLLSYKDMVAIVTHMMNSSRSMRSYVKSTSSSPLIQFSSDSEDHNDDGDGGGIPVYTFWSILKFEQLAEELVGMFVSELILKRLLVLNLSGISCEGSEVDELNWSNELYPGEFDDLRICNLYSNHDCQPVIPRLMQGKSDISALKSKSQQNRENLEVCLATWLTEVNIDALRADEIMATVGEEMHVSLS</sequence>
<evidence type="ECO:0000313" key="3">
    <source>
        <dbReference type="Proteomes" id="UP001159364"/>
    </source>
</evidence>
<evidence type="ECO:0000256" key="1">
    <source>
        <dbReference type="SAM" id="MobiDB-lite"/>
    </source>
</evidence>
<gene>
    <name evidence="2" type="ORF">K2173_028174</name>
</gene>
<accession>A0AAV8U142</accession>
<feature type="compositionally biased region" description="Polar residues" evidence="1">
    <location>
        <begin position="49"/>
        <end position="60"/>
    </location>
</feature>
<organism evidence="2 3">
    <name type="scientific">Erythroxylum novogranatense</name>
    <dbReference type="NCBI Taxonomy" id="1862640"/>
    <lineage>
        <taxon>Eukaryota</taxon>
        <taxon>Viridiplantae</taxon>
        <taxon>Streptophyta</taxon>
        <taxon>Embryophyta</taxon>
        <taxon>Tracheophyta</taxon>
        <taxon>Spermatophyta</taxon>
        <taxon>Magnoliopsida</taxon>
        <taxon>eudicotyledons</taxon>
        <taxon>Gunneridae</taxon>
        <taxon>Pentapetalae</taxon>
        <taxon>rosids</taxon>
        <taxon>fabids</taxon>
        <taxon>Malpighiales</taxon>
        <taxon>Erythroxylaceae</taxon>
        <taxon>Erythroxylum</taxon>
    </lineage>
</organism>